<dbReference type="EMBL" id="PQFF01000256">
    <property type="protein sequence ID" value="RHZ69759.1"/>
    <property type="molecule type" value="Genomic_DNA"/>
</dbReference>
<sequence>MKYHLPFNLAIKIIIFLSVRIAFLPNIEAEALSAFKIRISGNVILSVGSTILSSDVDIKAYPCILSEQYFYEIKRMWSN</sequence>
<keyword evidence="3" id="KW-1185">Reference proteome</keyword>
<feature type="signal peptide" evidence="1">
    <location>
        <begin position="1"/>
        <end position="29"/>
    </location>
</feature>
<accession>A0A397I2A6</accession>
<evidence type="ECO:0000313" key="2">
    <source>
        <dbReference type="EMBL" id="RHZ69759.1"/>
    </source>
</evidence>
<organism evidence="2 3">
    <name type="scientific">Diversispora epigaea</name>
    <dbReference type="NCBI Taxonomy" id="1348612"/>
    <lineage>
        <taxon>Eukaryota</taxon>
        <taxon>Fungi</taxon>
        <taxon>Fungi incertae sedis</taxon>
        <taxon>Mucoromycota</taxon>
        <taxon>Glomeromycotina</taxon>
        <taxon>Glomeromycetes</taxon>
        <taxon>Diversisporales</taxon>
        <taxon>Diversisporaceae</taxon>
        <taxon>Diversispora</taxon>
    </lineage>
</organism>
<name>A0A397I2A6_9GLOM</name>
<dbReference type="Proteomes" id="UP000266861">
    <property type="component" value="Unassembled WGS sequence"/>
</dbReference>
<gene>
    <name evidence="2" type="ORF">Glove_279g31</name>
</gene>
<feature type="chain" id="PRO_5017289090" evidence="1">
    <location>
        <begin position="30"/>
        <end position="79"/>
    </location>
</feature>
<reference evidence="2 3" key="1">
    <citation type="submission" date="2018-08" db="EMBL/GenBank/DDBJ databases">
        <title>Genome and evolution of the arbuscular mycorrhizal fungus Diversispora epigaea (formerly Glomus versiforme) and its bacterial endosymbionts.</title>
        <authorList>
            <person name="Sun X."/>
            <person name="Fei Z."/>
            <person name="Harrison M."/>
        </authorList>
    </citation>
    <scope>NUCLEOTIDE SEQUENCE [LARGE SCALE GENOMIC DNA]</scope>
    <source>
        <strain evidence="2 3">IT104</strain>
    </source>
</reference>
<evidence type="ECO:0000256" key="1">
    <source>
        <dbReference type="SAM" id="SignalP"/>
    </source>
</evidence>
<comment type="caution">
    <text evidence="2">The sequence shown here is derived from an EMBL/GenBank/DDBJ whole genome shotgun (WGS) entry which is preliminary data.</text>
</comment>
<proteinExistence type="predicted"/>
<protein>
    <submittedName>
        <fullName evidence="2">Uncharacterized protein</fullName>
    </submittedName>
</protein>
<evidence type="ECO:0000313" key="3">
    <source>
        <dbReference type="Proteomes" id="UP000266861"/>
    </source>
</evidence>
<keyword evidence="1" id="KW-0732">Signal</keyword>
<dbReference type="AlphaFoldDB" id="A0A397I2A6"/>